<comment type="caution">
    <text evidence="3">The sequence shown here is derived from an EMBL/GenBank/DDBJ whole genome shotgun (WGS) entry which is preliminary data.</text>
</comment>
<dbReference type="eggNOG" id="COG0758">
    <property type="taxonomic scope" value="Bacteria"/>
</dbReference>
<keyword evidence="4" id="KW-1185">Reference proteome</keyword>
<protein>
    <submittedName>
        <fullName evidence="3">DNA processing protein</fullName>
    </submittedName>
</protein>
<dbReference type="AlphaFoldDB" id="M0QNI9"/>
<evidence type="ECO:0000313" key="3">
    <source>
        <dbReference type="EMBL" id="GAC68992.1"/>
    </source>
</evidence>
<dbReference type="Proteomes" id="UP000011666">
    <property type="component" value="Unassembled WGS sequence"/>
</dbReference>
<dbReference type="EMBL" id="BANX01000020">
    <property type="protein sequence ID" value="GAC68992.1"/>
    <property type="molecule type" value="Genomic_DNA"/>
</dbReference>
<proteinExistence type="inferred from homology"/>
<feature type="domain" description="Smf/DprA SLOG" evidence="2">
    <location>
        <begin position="87"/>
        <end position="305"/>
    </location>
</feature>
<name>M0QNI9_9ACTN</name>
<dbReference type="NCBIfam" id="TIGR00732">
    <property type="entry name" value="dprA"/>
    <property type="match status" value="1"/>
</dbReference>
<dbReference type="Pfam" id="PF02481">
    <property type="entry name" value="DNA_processg_A"/>
    <property type="match status" value="1"/>
</dbReference>
<dbReference type="PANTHER" id="PTHR43022">
    <property type="entry name" value="PROTEIN SMF"/>
    <property type="match status" value="1"/>
</dbReference>
<organism evidence="3 4">
    <name type="scientific">Gordonia soli NBRC 108243</name>
    <dbReference type="NCBI Taxonomy" id="1223545"/>
    <lineage>
        <taxon>Bacteria</taxon>
        <taxon>Bacillati</taxon>
        <taxon>Actinomycetota</taxon>
        <taxon>Actinomycetes</taxon>
        <taxon>Mycobacteriales</taxon>
        <taxon>Gordoniaceae</taxon>
        <taxon>Gordonia</taxon>
    </lineage>
</organism>
<dbReference type="STRING" id="1223545.GS4_20_00570"/>
<evidence type="ECO:0000313" key="4">
    <source>
        <dbReference type="Proteomes" id="UP000011666"/>
    </source>
</evidence>
<dbReference type="GO" id="GO:0009294">
    <property type="term" value="P:DNA-mediated transformation"/>
    <property type="evidence" value="ECO:0007669"/>
    <property type="project" value="InterPro"/>
</dbReference>
<sequence length="382" mass="39255">MAIGRRLMTSSTEEQRAWAYLSGVAEPPSAAVRALIAAIGVIEAAQAIGRRRVPAGHESALDASSGRWEVVSGAADLDAAARVGARLITPDDPEWPAWSLLALEQSDTAVRGGEPLALWARGPARLDDVCAASTALVGSRAASAYGEHVTSRLAAGLVLDGWTVISGGAFGIDGSAHRAALAAGGATVAVLACGIDRDYPAAHSRLLSEIAETGVVVSEYAPGTTAAKHRFLTRNRLVAALSQAVVVVEAGRRSGAANTAAWARKLGRPLGAVPGPVTSATSVGCHRMIADQLATLVTCAADIVAMAAPDGRGDELPRPVRGLDRLSADQRRVRDAIPARGVVTIEEIGFSAGMDPAQARRALAEMDVLGVVVGDSGGWRLP</sequence>
<reference evidence="3 4" key="1">
    <citation type="submission" date="2013-01" db="EMBL/GenBank/DDBJ databases">
        <title>Whole genome shotgun sequence of Gordonia soli NBRC 108243.</title>
        <authorList>
            <person name="Isaki-Nakamura S."/>
            <person name="Hosoyama A."/>
            <person name="Tsuchikane K."/>
            <person name="Ando Y."/>
            <person name="Baba S."/>
            <person name="Ohji S."/>
            <person name="Hamada M."/>
            <person name="Tamura T."/>
            <person name="Yamazoe A."/>
            <person name="Yamazaki S."/>
            <person name="Fujita N."/>
        </authorList>
    </citation>
    <scope>NUCLEOTIDE SEQUENCE [LARGE SCALE GENOMIC DNA]</scope>
    <source>
        <strain evidence="3 4">NBRC 108243</strain>
    </source>
</reference>
<comment type="similarity">
    <text evidence="1">Belongs to the DprA/Smf family.</text>
</comment>
<dbReference type="InterPro" id="IPR057666">
    <property type="entry name" value="DrpA_SLOG"/>
</dbReference>
<evidence type="ECO:0000259" key="2">
    <source>
        <dbReference type="Pfam" id="PF02481"/>
    </source>
</evidence>
<dbReference type="PANTHER" id="PTHR43022:SF1">
    <property type="entry name" value="PROTEIN SMF"/>
    <property type="match status" value="1"/>
</dbReference>
<gene>
    <name evidence="3" type="primary">dprA</name>
    <name evidence="3" type="ORF">GS4_20_00570</name>
</gene>
<evidence type="ECO:0000256" key="1">
    <source>
        <dbReference type="ARBA" id="ARBA00006525"/>
    </source>
</evidence>
<dbReference type="InterPro" id="IPR003488">
    <property type="entry name" value="DprA"/>
</dbReference>
<dbReference type="Gene3D" id="3.40.50.450">
    <property type="match status" value="1"/>
</dbReference>
<dbReference type="SUPFAM" id="SSF102405">
    <property type="entry name" value="MCP/YpsA-like"/>
    <property type="match status" value="1"/>
</dbReference>
<accession>M0QNI9</accession>